<dbReference type="InterPro" id="IPR051611">
    <property type="entry name" value="ECF_transporter_component"/>
</dbReference>
<feature type="transmembrane region" description="Helical" evidence="6">
    <location>
        <begin position="114"/>
        <end position="134"/>
    </location>
</feature>
<evidence type="ECO:0000256" key="2">
    <source>
        <dbReference type="ARBA" id="ARBA00022475"/>
    </source>
</evidence>
<proteinExistence type="predicted"/>
<dbReference type="Proteomes" id="UP000663722">
    <property type="component" value="Chromosome"/>
</dbReference>
<comment type="subcellular location">
    <subcellularLocation>
        <location evidence="1">Cell membrane</location>
        <topology evidence="1">Multi-pass membrane protein</topology>
    </subcellularLocation>
</comment>
<dbReference type="GO" id="GO:0006824">
    <property type="term" value="P:cobalt ion transport"/>
    <property type="evidence" value="ECO:0007669"/>
    <property type="project" value="InterPro"/>
</dbReference>
<keyword evidence="5 6" id="KW-0472">Membrane</keyword>
<dbReference type="KEGG" id="dmm:dnm_091960"/>
<protein>
    <submittedName>
        <fullName evidence="7">Cobalt transport protein, CbiQ-like</fullName>
    </submittedName>
</protein>
<keyword evidence="4 6" id="KW-1133">Transmembrane helix</keyword>
<feature type="transmembrane region" description="Helical" evidence="6">
    <location>
        <begin position="66"/>
        <end position="84"/>
    </location>
</feature>
<dbReference type="AlphaFoldDB" id="A0A975BXR4"/>
<organism evidence="7 8">
    <name type="scientific">Desulfonema magnum</name>
    <dbReference type="NCBI Taxonomy" id="45655"/>
    <lineage>
        <taxon>Bacteria</taxon>
        <taxon>Pseudomonadati</taxon>
        <taxon>Thermodesulfobacteriota</taxon>
        <taxon>Desulfobacteria</taxon>
        <taxon>Desulfobacterales</taxon>
        <taxon>Desulfococcaceae</taxon>
        <taxon>Desulfonema</taxon>
    </lineage>
</organism>
<evidence type="ECO:0000256" key="4">
    <source>
        <dbReference type="ARBA" id="ARBA00022989"/>
    </source>
</evidence>
<dbReference type="InterPro" id="IPR012809">
    <property type="entry name" value="ECF_CbiQ"/>
</dbReference>
<dbReference type="NCBIfam" id="TIGR02454">
    <property type="entry name" value="ECF_T_CbiQ"/>
    <property type="match status" value="1"/>
</dbReference>
<evidence type="ECO:0000256" key="3">
    <source>
        <dbReference type="ARBA" id="ARBA00022692"/>
    </source>
</evidence>
<dbReference type="PANTHER" id="PTHR34857:SF2">
    <property type="entry name" value="SLL0384 PROTEIN"/>
    <property type="match status" value="1"/>
</dbReference>
<dbReference type="InterPro" id="IPR003339">
    <property type="entry name" value="ABC/ECF_trnsptr_transmembrane"/>
</dbReference>
<dbReference type="GO" id="GO:0043190">
    <property type="term" value="C:ATP-binding cassette (ABC) transporter complex"/>
    <property type="evidence" value="ECO:0007669"/>
    <property type="project" value="InterPro"/>
</dbReference>
<evidence type="ECO:0000256" key="6">
    <source>
        <dbReference type="SAM" id="Phobius"/>
    </source>
</evidence>
<gene>
    <name evidence="7" type="ORF">dnm_091960</name>
</gene>
<evidence type="ECO:0000313" key="8">
    <source>
        <dbReference type="Proteomes" id="UP000663722"/>
    </source>
</evidence>
<sequence>MITEPFINENSLIHRLDPRVRLVFATLYSFAVAVLNQFPALAWALFLSFLLVLLARLNFREVGRRLAMLNTLLLFFWVALPLTFEGEPIFSIGPISATREGVLLSAQITLKSNAILLAFIALVATSPLATLGHAMNRLCVPEKIVHLLLLTYRYVFVIEQEYQRLIRAAKIRGFCPKTDIHTYRTYAYLIGMLFVRASARAERVHQAMVCRGFKGKFYCLSEFSLTRLDVICSAFMVAAIIGLEMLEWFVKIT</sequence>
<dbReference type="PANTHER" id="PTHR34857">
    <property type="entry name" value="SLL0384 PROTEIN"/>
    <property type="match status" value="1"/>
</dbReference>
<feature type="transmembrane region" description="Helical" evidence="6">
    <location>
        <begin position="41"/>
        <end position="59"/>
    </location>
</feature>
<keyword evidence="8" id="KW-1185">Reference proteome</keyword>
<feature type="transmembrane region" description="Helical" evidence="6">
    <location>
        <begin position="230"/>
        <end position="250"/>
    </location>
</feature>
<reference evidence="7" key="1">
    <citation type="journal article" date="2021" name="Microb. Physiol.">
        <title>Proteogenomic Insights into the Physiology of Marine, Sulfate-Reducing, Filamentous Desulfonema limicola and Desulfonema magnum.</title>
        <authorList>
            <person name="Schnaars V."/>
            <person name="Wohlbrand L."/>
            <person name="Scheve S."/>
            <person name="Hinrichs C."/>
            <person name="Reinhardt R."/>
            <person name="Rabus R."/>
        </authorList>
    </citation>
    <scope>NUCLEOTIDE SEQUENCE</scope>
    <source>
        <strain evidence="7">4be13</strain>
    </source>
</reference>
<dbReference type="EMBL" id="CP061800">
    <property type="protein sequence ID" value="QTA93099.1"/>
    <property type="molecule type" value="Genomic_DNA"/>
</dbReference>
<keyword evidence="2" id="KW-1003">Cell membrane</keyword>
<evidence type="ECO:0000256" key="1">
    <source>
        <dbReference type="ARBA" id="ARBA00004651"/>
    </source>
</evidence>
<dbReference type="CDD" id="cd16914">
    <property type="entry name" value="EcfT"/>
    <property type="match status" value="1"/>
</dbReference>
<accession>A0A975BXR4</accession>
<dbReference type="Pfam" id="PF02361">
    <property type="entry name" value="CbiQ"/>
    <property type="match status" value="1"/>
</dbReference>
<dbReference type="RefSeq" id="WP_207680192.1">
    <property type="nucleotide sequence ID" value="NZ_CP061800.1"/>
</dbReference>
<name>A0A975BXR4_9BACT</name>
<evidence type="ECO:0000256" key="5">
    <source>
        <dbReference type="ARBA" id="ARBA00023136"/>
    </source>
</evidence>
<keyword evidence="3 6" id="KW-0812">Transmembrane</keyword>
<evidence type="ECO:0000313" key="7">
    <source>
        <dbReference type="EMBL" id="QTA93099.1"/>
    </source>
</evidence>